<evidence type="ECO:0000313" key="3">
    <source>
        <dbReference type="Proteomes" id="UP000054477"/>
    </source>
</evidence>
<gene>
    <name evidence="2" type="ORF">K443DRAFT_582029</name>
</gene>
<dbReference type="HOGENOM" id="CLU_2469468_0_0_1"/>
<accession>A0A0C9WGT8</accession>
<feature type="compositionally biased region" description="Basic residues" evidence="1">
    <location>
        <begin position="1"/>
        <end position="11"/>
    </location>
</feature>
<dbReference type="Proteomes" id="UP000054477">
    <property type="component" value="Unassembled WGS sequence"/>
</dbReference>
<dbReference type="AlphaFoldDB" id="A0A0C9WGT8"/>
<reference evidence="3" key="2">
    <citation type="submission" date="2015-01" db="EMBL/GenBank/DDBJ databases">
        <title>Evolutionary Origins and Diversification of the Mycorrhizal Mutualists.</title>
        <authorList>
            <consortium name="DOE Joint Genome Institute"/>
            <consortium name="Mycorrhizal Genomics Consortium"/>
            <person name="Kohler A."/>
            <person name="Kuo A."/>
            <person name="Nagy L.G."/>
            <person name="Floudas D."/>
            <person name="Copeland A."/>
            <person name="Barry K.W."/>
            <person name="Cichocki N."/>
            <person name="Veneault-Fourrey C."/>
            <person name="LaButti K."/>
            <person name="Lindquist E.A."/>
            <person name="Lipzen A."/>
            <person name="Lundell T."/>
            <person name="Morin E."/>
            <person name="Murat C."/>
            <person name="Riley R."/>
            <person name="Ohm R."/>
            <person name="Sun H."/>
            <person name="Tunlid A."/>
            <person name="Henrissat B."/>
            <person name="Grigoriev I.V."/>
            <person name="Hibbett D.S."/>
            <person name="Martin F."/>
        </authorList>
    </citation>
    <scope>NUCLEOTIDE SEQUENCE [LARGE SCALE GENOMIC DNA]</scope>
    <source>
        <strain evidence="3">LaAM-08-1</strain>
    </source>
</reference>
<keyword evidence="3" id="KW-1185">Reference proteome</keyword>
<organism evidence="2 3">
    <name type="scientific">Laccaria amethystina LaAM-08-1</name>
    <dbReference type="NCBI Taxonomy" id="1095629"/>
    <lineage>
        <taxon>Eukaryota</taxon>
        <taxon>Fungi</taxon>
        <taxon>Dikarya</taxon>
        <taxon>Basidiomycota</taxon>
        <taxon>Agaricomycotina</taxon>
        <taxon>Agaricomycetes</taxon>
        <taxon>Agaricomycetidae</taxon>
        <taxon>Agaricales</taxon>
        <taxon>Agaricineae</taxon>
        <taxon>Hydnangiaceae</taxon>
        <taxon>Laccaria</taxon>
    </lineage>
</organism>
<sequence length="88" mass="9989">MLPRVSRKSTVRRPDFAVKRTGNPNAKSLTAAVNHSPWDRRPTEGEFLGSVYGTSDCAAHSSDRMLYFPYTQPTRLWNMPRLETSSTM</sequence>
<evidence type="ECO:0000256" key="1">
    <source>
        <dbReference type="SAM" id="MobiDB-lite"/>
    </source>
</evidence>
<name>A0A0C9WGT8_9AGAR</name>
<reference evidence="2 3" key="1">
    <citation type="submission" date="2014-04" db="EMBL/GenBank/DDBJ databases">
        <authorList>
            <consortium name="DOE Joint Genome Institute"/>
            <person name="Kuo A."/>
            <person name="Kohler A."/>
            <person name="Nagy L.G."/>
            <person name="Floudas D."/>
            <person name="Copeland A."/>
            <person name="Barry K.W."/>
            <person name="Cichocki N."/>
            <person name="Veneault-Fourrey C."/>
            <person name="LaButti K."/>
            <person name="Lindquist E.A."/>
            <person name="Lipzen A."/>
            <person name="Lundell T."/>
            <person name="Morin E."/>
            <person name="Murat C."/>
            <person name="Sun H."/>
            <person name="Tunlid A."/>
            <person name="Henrissat B."/>
            <person name="Grigoriev I.V."/>
            <person name="Hibbett D.S."/>
            <person name="Martin F."/>
            <person name="Nordberg H.P."/>
            <person name="Cantor M.N."/>
            <person name="Hua S.X."/>
        </authorList>
    </citation>
    <scope>NUCLEOTIDE SEQUENCE [LARGE SCALE GENOMIC DNA]</scope>
    <source>
        <strain evidence="2 3">LaAM-08-1</strain>
    </source>
</reference>
<feature type="region of interest" description="Disordered" evidence="1">
    <location>
        <begin position="1"/>
        <end position="29"/>
    </location>
</feature>
<protein>
    <submittedName>
        <fullName evidence="2">Unplaced genomic scaffold K443scaffold_782, whole genome shotgun sequence</fullName>
    </submittedName>
</protein>
<proteinExistence type="predicted"/>
<evidence type="ECO:0000313" key="2">
    <source>
        <dbReference type="EMBL" id="KIJ90019.1"/>
    </source>
</evidence>
<dbReference type="EMBL" id="KN839317">
    <property type="protein sequence ID" value="KIJ90019.1"/>
    <property type="molecule type" value="Genomic_DNA"/>
</dbReference>